<dbReference type="InterPro" id="IPR002885">
    <property type="entry name" value="PPR_rpt"/>
</dbReference>
<accession>A0A9D5HJ30</accession>
<dbReference type="PANTHER" id="PTHR47926">
    <property type="entry name" value="PENTATRICOPEPTIDE REPEAT-CONTAINING PROTEIN"/>
    <property type="match status" value="1"/>
</dbReference>
<protein>
    <recommendedName>
        <fullName evidence="5">Pentatricopeptide repeat-containing protein</fullName>
    </recommendedName>
</protein>
<dbReference type="PROSITE" id="PS51375">
    <property type="entry name" value="PPR"/>
    <property type="match status" value="7"/>
</dbReference>
<reference evidence="3" key="1">
    <citation type="submission" date="2021-03" db="EMBL/GenBank/DDBJ databases">
        <authorList>
            <person name="Li Z."/>
            <person name="Yang C."/>
        </authorList>
    </citation>
    <scope>NUCLEOTIDE SEQUENCE</scope>
    <source>
        <strain evidence="3">Dzin_1.0</strain>
        <tissue evidence="3">Leaf</tissue>
    </source>
</reference>
<evidence type="ECO:0008006" key="5">
    <source>
        <dbReference type="Google" id="ProtNLM"/>
    </source>
</evidence>
<keyword evidence="1" id="KW-0677">Repeat</keyword>
<comment type="caution">
    <text evidence="3">The sequence shown here is derived from an EMBL/GenBank/DDBJ whole genome shotgun (WGS) entry which is preliminary data.</text>
</comment>
<dbReference type="OrthoDB" id="185373at2759"/>
<dbReference type="InterPro" id="IPR011990">
    <property type="entry name" value="TPR-like_helical_dom_sf"/>
</dbReference>
<keyword evidence="4" id="KW-1185">Reference proteome</keyword>
<dbReference type="Pfam" id="PF13041">
    <property type="entry name" value="PPR_2"/>
    <property type="match status" value="3"/>
</dbReference>
<evidence type="ECO:0000313" key="3">
    <source>
        <dbReference type="EMBL" id="KAJ0978510.1"/>
    </source>
</evidence>
<evidence type="ECO:0000256" key="2">
    <source>
        <dbReference type="PROSITE-ProRule" id="PRU00708"/>
    </source>
</evidence>
<feature type="repeat" description="PPR" evidence="2">
    <location>
        <begin position="332"/>
        <end position="366"/>
    </location>
</feature>
<dbReference type="FunFam" id="1.25.40.10:FF:000344">
    <property type="entry name" value="Pentatricopeptide repeat-containing protein"/>
    <property type="match status" value="1"/>
</dbReference>
<dbReference type="GO" id="GO:0003723">
    <property type="term" value="F:RNA binding"/>
    <property type="evidence" value="ECO:0007669"/>
    <property type="project" value="InterPro"/>
</dbReference>
<dbReference type="SUPFAM" id="SSF48452">
    <property type="entry name" value="TPR-like"/>
    <property type="match status" value="1"/>
</dbReference>
<gene>
    <name evidence="3" type="ORF">J5N97_013984</name>
</gene>
<organism evidence="3 4">
    <name type="scientific">Dioscorea zingiberensis</name>
    <dbReference type="NCBI Taxonomy" id="325984"/>
    <lineage>
        <taxon>Eukaryota</taxon>
        <taxon>Viridiplantae</taxon>
        <taxon>Streptophyta</taxon>
        <taxon>Embryophyta</taxon>
        <taxon>Tracheophyta</taxon>
        <taxon>Spermatophyta</taxon>
        <taxon>Magnoliopsida</taxon>
        <taxon>Liliopsida</taxon>
        <taxon>Dioscoreales</taxon>
        <taxon>Dioscoreaceae</taxon>
        <taxon>Dioscorea</taxon>
    </lineage>
</organism>
<sequence>MRVPVSAGPFVLREALARVSQGCAPDFRAFGLLIQHCADHGLKLQGLQLHARLILLSVIPDNYLASKLLSFYSRAGRLRDARKVFDDIPHRNLFAWNAMLLGYALHGPCPSHALNLFSSLLGSSLSPDAISISVVLKSLSSCLAPSLPRLAEEMIHCFVMRRGFDADLFVSNGLITLYAKFDDLVSARKVFDEMSNRDIVSWNSIISGYSQAGYDEECLKLYSEMGRDLDGVMPNGVTVASVLHSCSQLKDLAFGMSVHQLAVENDVEMDLVVWNSIVGFYAKCGSLDYARRLFEGMPKRDGVSYSAMINGYMSYGFVDQAMELFHKMVNPVLSAWNAMIAGLSQNNRHPDVLAMLHEMQNSGFRPNSVTISSVLPALSFYSTLLGAKQVHGYAIRNDFNQNIYVVTALIDAYGKAGSLSWAQEVFDGSGAGSVIVWTAIISAHAAHGNADAALALFAKMLDACVRPDSVTITAVLAACAHAGAVNEAQEIFDAMIPEYGTSPGLEHYACMVGVLSRAGHLQEAVEFINRIPLEPNAKVWGALLNGAAVFGDVDLGEFAFSRLFEMEPENTGNYIVMANLYSKSGRWEEAKMVRDKMRGVGLAKIPGCSWIEMNDGLQVFVARDTSNSRSEELYMMMEGLVGLMRREGYVSEDEMVLELSIEPAL</sequence>
<dbReference type="NCBIfam" id="TIGR00756">
    <property type="entry name" value="PPR"/>
    <property type="match status" value="5"/>
</dbReference>
<dbReference type="EMBL" id="JAGGNH010000003">
    <property type="protein sequence ID" value="KAJ0978510.1"/>
    <property type="molecule type" value="Genomic_DNA"/>
</dbReference>
<dbReference type="InterPro" id="IPR046960">
    <property type="entry name" value="PPR_At4g14850-like_plant"/>
</dbReference>
<feature type="repeat" description="PPR" evidence="2">
    <location>
        <begin position="570"/>
        <end position="604"/>
    </location>
</feature>
<dbReference type="AlphaFoldDB" id="A0A9D5HJ30"/>
<dbReference type="InterPro" id="IPR046848">
    <property type="entry name" value="E_motif"/>
</dbReference>
<feature type="repeat" description="PPR" evidence="2">
    <location>
        <begin position="198"/>
        <end position="228"/>
    </location>
</feature>
<evidence type="ECO:0000313" key="4">
    <source>
        <dbReference type="Proteomes" id="UP001085076"/>
    </source>
</evidence>
<reference evidence="3" key="2">
    <citation type="journal article" date="2022" name="Hortic Res">
        <title>The genome of Dioscorea zingiberensis sheds light on the biosynthesis, origin and evolution of the medicinally important diosgenin saponins.</title>
        <authorList>
            <person name="Li Y."/>
            <person name="Tan C."/>
            <person name="Li Z."/>
            <person name="Guo J."/>
            <person name="Li S."/>
            <person name="Chen X."/>
            <person name="Wang C."/>
            <person name="Dai X."/>
            <person name="Yang H."/>
            <person name="Song W."/>
            <person name="Hou L."/>
            <person name="Xu J."/>
            <person name="Tong Z."/>
            <person name="Xu A."/>
            <person name="Yuan X."/>
            <person name="Wang W."/>
            <person name="Yang Q."/>
            <person name="Chen L."/>
            <person name="Sun Z."/>
            <person name="Wang K."/>
            <person name="Pan B."/>
            <person name="Chen J."/>
            <person name="Bao Y."/>
            <person name="Liu F."/>
            <person name="Qi X."/>
            <person name="Gang D.R."/>
            <person name="Wen J."/>
            <person name="Li J."/>
        </authorList>
    </citation>
    <scope>NUCLEOTIDE SEQUENCE</scope>
    <source>
        <strain evidence="3">Dzin_1.0</strain>
    </source>
</reference>
<feature type="repeat" description="PPR" evidence="2">
    <location>
        <begin position="270"/>
        <end position="304"/>
    </location>
</feature>
<dbReference type="Pfam" id="PF01535">
    <property type="entry name" value="PPR"/>
    <property type="match status" value="4"/>
</dbReference>
<feature type="repeat" description="PPR" evidence="2">
    <location>
        <begin position="433"/>
        <end position="467"/>
    </location>
</feature>
<dbReference type="Proteomes" id="UP001085076">
    <property type="component" value="Miscellaneous, Linkage group lg03"/>
</dbReference>
<dbReference type="Gene3D" id="1.25.40.10">
    <property type="entry name" value="Tetratricopeptide repeat domain"/>
    <property type="match status" value="6"/>
</dbReference>
<dbReference type="GO" id="GO:0009451">
    <property type="term" value="P:RNA modification"/>
    <property type="evidence" value="ECO:0007669"/>
    <property type="project" value="InterPro"/>
</dbReference>
<evidence type="ECO:0000256" key="1">
    <source>
        <dbReference type="ARBA" id="ARBA00022737"/>
    </source>
</evidence>
<dbReference type="PANTHER" id="PTHR47926:SF472">
    <property type="entry name" value="REPEAT (PPR) SUPERFAMILY PROTEIN, PUTATIVE-RELATED"/>
    <property type="match status" value="1"/>
</dbReference>
<feature type="repeat" description="PPR" evidence="2">
    <location>
        <begin position="92"/>
        <end position="127"/>
    </location>
</feature>
<name>A0A9D5HJ30_9LILI</name>
<dbReference type="Pfam" id="PF20431">
    <property type="entry name" value="E_motif"/>
    <property type="match status" value="1"/>
</dbReference>
<proteinExistence type="predicted"/>
<dbReference type="FunFam" id="1.25.40.10:FF:000090">
    <property type="entry name" value="Pentatricopeptide repeat-containing protein, chloroplastic"/>
    <property type="match status" value="1"/>
</dbReference>
<feature type="repeat" description="PPR" evidence="2">
    <location>
        <begin position="468"/>
        <end position="503"/>
    </location>
</feature>